<evidence type="ECO:0000256" key="1">
    <source>
        <dbReference type="SAM" id="SignalP"/>
    </source>
</evidence>
<feature type="signal peptide" evidence="1">
    <location>
        <begin position="1"/>
        <end position="26"/>
    </location>
</feature>
<reference evidence="3" key="1">
    <citation type="journal article" date="2005" name="Nature">
        <title>The map-based sequence of the rice genome.</title>
        <authorList>
            <consortium name="International rice genome sequencing project (IRGSP)"/>
            <person name="Matsumoto T."/>
            <person name="Wu J."/>
            <person name="Kanamori H."/>
            <person name="Katayose Y."/>
            <person name="Fujisawa M."/>
            <person name="Namiki N."/>
            <person name="Mizuno H."/>
            <person name="Yamamoto K."/>
            <person name="Antonio B.A."/>
            <person name="Baba T."/>
            <person name="Sakata K."/>
            <person name="Nagamura Y."/>
            <person name="Aoki H."/>
            <person name="Arikawa K."/>
            <person name="Arita K."/>
            <person name="Bito T."/>
            <person name="Chiden Y."/>
            <person name="Fujitsuka N."/>
            <person name="Fukunaka R."/>
            <person name="Hamada M."/>
            <person name="Harada C."/>
            <person name="Hayashi A."/>
            <person name="Hijishita S."/>
            <person name="Honda M."/>
            <person name="Hosokawa S."/>
            <person name="Ichikawa Y."/>
            <person name="Idonuma A."/>
            <person name="Iijima M."/>
            <person name="Ikeda M."/>
            <person name="Ikeno M."/>
            <person name="Ito K."/>
            <person name="Ito S."/>
            <person name="Ito T."/>
            <person name="Ito Y."/>
            <person name="Ito Y."/>
            <person name="Iwabuchi A."/>
            <person name="Kamiya K."/>
            <person name="Karasawa W."/>
            <person name="Kurita K."/>
            <person name="Katagiri S."/>
            <person name="Kikuta A."/>
            <person name="Kobayashi H."/>
            <person name="Kobayashi N."/>
            <person name="Machita K."/>
            <person name="Maehara T."/>
            <person name="Masukawa M."/>
            <person name="Mizubayashi T."/>
            <person name="Mukai Y."/>
            <person name="Nagasaki H."/>
            <person name="Nagata Y."/>
            <person name="Naito S."/>
            <person name="Nakashima M."/>
            <person name="Nakama Y."/>
            <person name="Nakamichi Y."/>
            <person name="Nakamura M."/>
            <person name="Meguro A."/>
            <person name="Negishi M."/>
            <person name="Ohta I."/>
            <person name="Ohta T."/>
            <person name="Okamoto M."/>
            <person name="Ono N."/>
            <person name="Saji S."/>
            <person name="Sakaguchi M."/>
            <person name="Sakai K."/>
            <person name="Shibata M."/>
            <person name="Shimokawa T."/>
            <person name="Song J."/>
            <person name="Takazaki Y."/>
            <person name="Terasawa K."/>
            <person name="Tsugane M."/>
            <person name="Tsuji K."/>
            <person name="Ueda S."/>
            <person name="Waki K."/>
            <person name="Yamagata H."/>
            <person name="Yamamoto M."/>
            <person name="Yamamoto S."/>
            <person name="Yamane H."/>
            <person name="Yoshiki S."/>
            <person name="Yoshihara R."/>
            <person name="Yukawa K."/>
            <person name="Zhong H."/>
            <person name="Yano M."/>
            <person name="Yuan Q."/>
            <person name="Ouyang S."/>
            <person name="Liu J."/>
            <person name="Jones K.M."/>
            <person name="Gansberger K."/>
            <person name="Moffat K."/>
            <person name="Hill J."/>
            <person name="Bera J."/>
            <person name="Fadrosh D."/>
            <person name="Jin S."/>
            <person name="Johri S."/>
            <person name="Kim M."/>
            <person name="Overton L."/>
            <person name="Reardon M."/>
            <person name="Tsitrin T."/>
            <person name="Vuong H."/>
            <person name="Weaver B."/>
            <person name="Ciecko A."/>
            <person name="Tallon L."/>
            <person name="Jackson J."/>
            <person name="Pai G."/>
            <person name="Aken S.V."/>
            <person name="Utterback T."/>
            <person name="Reidmuller S."/>
            <person name="Feldblyum T."/>
            <person name="Hsiao J."/>
            <person name="Zismann V."/>
            <person name="Iobst S."/>
            <person name="de Vazeille A.R."/>
            <person name="Buell C.R."/>
            <person name="Ying K."/>
            <person name="Li Y."/>
            <person name="Lu T."/>
            <person name="Huang Y."/>
            <person name="Zhao Q."/>
            <person name="Feng Q."/>
            <person name="Zhang L."/>
            <person name="Zhu J."/>
            <person name="Weng Q."/>
            <person name="Mu J."/>
            <person name="Lu Y."/>
            <person name="Fan D."/>
            <person name="Liu Y."/>
            <person name="Guan J."/>
            <person name="Zhang Y."/>
            <person name="Yu S."/>
            <person name="Liu X."/>
            <person name="Zhang Y."/>
            <person name="Hong G."/>
            <person name="Han B."/>
            <person name="Choisne N."/>
            <person name="Demange N."/>
            <person name="Orjeda G."/>
            <person name="Samain S."/>
            <person name="Cattolico L."/>
            <person name="Pelletier E."/>
            <person name="Couloux A."/>
            <person name="Segurens B."/>
            <person name="Wincker P."/>
            <person name="D'Hont A."/>
            <person name="Scarpelli C."/>
            <person name="Weissenbach J."/>
            <person name="Salanoubat M."/>
            <person name="Quetier F."/>
            <person name="Yu Y."/>
            <person name="Kim H.R."/>
            <person name="Rambo T."/>
            <person name="Currie J."/>
            <person name="Collura K."/>
            <person name="Luo M."/>
            <person name="Yang T."/>
            <person name="Ammiraju J.S.S."/>
            <person name="Engler F."/>
            <person name="Soderlund C."/>
            <person name="Wing R.A."/>
            <person name="Palmer L.E."/>
            <person name="de la Bastide M."/>
            <person name="Spiegel L."/>
            <person name="Nascimento L."/>
            <person name="Zutavern T."/>
            <person name="O'Shaughnessy A."/>
            <person name="Dike S."/>
            <person name="Dedhia N."/>
            <person name="Preston R."/>
            <person name="Balija V."/>
            <person name="McCombie W.R."/>
            <person name="Chow T."/>
            <person name="Chen H."/>
            <person name="Chung M."/>
            <person name="Chen C."/>
            <person name="Shaw J."/>
            <person name="Wu H."/>
            <person name="Hsiao K."/>
            <person name="Chao Y."/>
            <person name="Chu M."/>
            <person name="Cheng C."/>
            <person name="Hour A."/>
            <person name="Lee P."/>
            <person name="Lin S."/>
            <person name="Lin Y."/>
            <person name="Liou J."/>
            <person name="Liu S."/>
            <person name="Hsing Y."/>
            <person name="Raghuvanshi S."/>
            <person name="Mohanty A."/>
            <person name="Bharti A.K."/>
            <person name="Gaur A."/>
            <person name="Gupta V."/>
            <person name="Kumar D."/>
            <person name="Ravi V."/>
            <person name="Vij S."/>
            <person name="Kapur A."/>
            <person name="Khurana P."/>
            <person name="Khurana P."/>
            <person name="Khurana J.P."/>
            <person name="Tyagi A.K."/>
            <person name="Gaikwad K."/>
            <person name="Singh A."/>
            <person name="Dalal V."/>
            <person name="Srivastava S."/>
            <person name="Dixit A."/>
            <person name="Pal A.K."/>
            <person name="Ghazi I.A."/>
            <person name="Yadav M."/>
            <person name="Pandit A."/>
            <person name="Bhargava A."/>
            <person name="Sureshbabu K."/>
            <person name="Batra K."/>
            <person name="Sharma T.R."/>
            <person name="Mohapatra T."/>
            <person name="Singh N.K."/>
            <person name="Messing J."/>
            <person name="Nelson A.B."/>
            <person name="Fuks G."/>
            <person name="Kavchok S."/>
            <person name="Keizer G."/>
            <person name="Linton E."/>
            <person name="Llaca V."/>
            <person name="Song R."/>
            <person name="Tanyolac B."/>
            <person name="Young S."/>
            <person name="Ho-Il K."/>
            <person name="Hahn J.H."/>
            <person name="Sangsakoo G."/>
            <person name="Vanavichit A."/>
            <person name="de Mattos Luiz.A.T."/>
            <person name="Zimmer P.D."/>
            <person name="Malone G."/>
            <person name="Dellagostin O."/>
            <person name="de Oliveira A.C."/>
            <person name="Bevan M."/>
            <person name="Bancroft I."/>
            <person name="Minx P."/>
            <person name="Cordum H."/>
            <person name="Wilson R."/>
            <person name="Cheng Z."/>
            <person name="Jin W."/>
            <person name="Jiang J."/>
            <person name="Leong S.A."/>
            <person name="Iwama H."/>
            <person name="Gojobori T."/>
            <person name="Itoh T."/>
            <person name="Niimura Y."/>
            <person name="Fujii Y."/>
            <person name="Habara T."/>
            <person name="Sakai H."/>
            <person name="Sato Y."/>
            <person name="Wilson G."/>
            <person name="Kumar K."/>
            <person name="McCouch S."/>
            <person name="Juretic N."/>
            <person name="Hoen D."/>
            <person name="Wright S."/>
            <person name="Bruskiewich R."/>
            <person name="Bureau T."/>
            <person name="Miyao A."/>
            <person name="Hirochika H."/>
            <person name="Nishikawa T."/>
            <person name="Kadowaki K."/>
            <person name="Sugiura M."/>
            <person name="Burr B."/>
            <person name="Sasaki T."/>
        </authorList>
    </citation>
    <scope>NUCLEOTIDE SEQUENCE [LARGE SCALE GENOMIC DNA]</scope>
    <source>
        <strain evidence="3">cv. Nipponbare</strain>
    </source>
</reference>
<evidence type="ECO:0000313" key="3">
    <source>
        <dbReference type="Proteomes" id="UP000000763"/>
    </source>
</evidence>
<feature type="chain" id="PRO_5004275237" evidence="1">
    <location>
        <begin position="27"/>
        <end position="154"/>
    </location>
</feature>
<proteinExistence type="predicted"/>
<sequence>METTKTTRIVSILVFLVLLRQGDIYGHHQERYSAVSDLAGCGFEKEGYPVVDYESDFQTAMSTTCSSALAADPASPVIAAVDPATPVVAAADPVFPVNAAAGSGLELAAERRRQPVAYLVAPYVEFHLVRCLMSQFRYLHSMRIVGTRIYVRLR</sequence>
<protein>
    <submittedName>
        <fullName evidence="2">Uncharacterized protein</fullName>
    </submittedName>
</protein>
<evidence type="ECO:0000313" key="2">
    <source>
        <dbReference type="EMBL" id="BAD25124.1"/>
    </source>
</evidence>
<name>Q6H825_ORYSJ</name>
<dbReference type="Proteomes" id="UP000000763">
    <property type="component" value="Chromosome 2"/>
</dbReference>
<accession>Q6H825</accession>
<reference evidence="3" key="2">
    <citation type="journal article" date="2008" name="Nucleic Acids Res.">
        <title>The rice annotation project database (RAP-DB): 2008 update.</title>
        <authorList>
            <consortium name="The rice annotation project (RAP)"/>
        </authorList>
    </citation>
    <scope>GENOME REANNOTATION</scope>
    <source>
        <strain evidence="3">cv. Nipponbare</strain>
    </source>
</reference>
<keyword evidence="1" id="KW-0732">Signal</keyword>
<dbReference type="AlphaFoldDB" id="Q6H825"/>
<dbReference type="EMBL" id="AP004085">
    <property type="protein sequence ID" value="BAD25124.1"/>
    <property type="molecule type" value="Genomic_DNA"/>
</dbReference>
<organism evidence="2 3">
    <name type="scientific">Oryza sativa subsp. japonica</name>
    <name type="common">Rice</name>
    <dbReference type="NCBI Taxonomy" id="39947"/>
    <lineage>
        <taxon>Eukaryota</taxon>
        <taxon>Viridiplantae</taxon>
        <taxon>Streptophyta</taxon>
        <taxon>Embryophyta</taxon>
        <taxon>Tracheophyta</taxon>
        <taxon>Spermatophyta</taxon>
        <taxon>Magnoliopsida</taxon>
        <taxon>Liliopsida</taxon>
        <taxon>Poales</taxon>
        <taxon>Poaceae</taxon>
        <taxon>BOP clade</taxon>
        <taxon>Oryzoideae</taxon>
        <taxon>Oryzeae</taxon>
        <taxon>Oryzinae</taxon>
        <taxon>Oryza</taxon>
        <taxon>Oryza sativa</taxon>
    </lineage>
</organism>
<gene>
    <name evidence="2" type="primary">OJ1267_F10.37</name>
</gene>